<dbReference type="AlphaFoldDB" id="A0AAV2QX08"/>
<name>A0AAV2QX08_MEGNR</name>
<keyword evidence="1" id="KW-0732">Signal</keyword>
<accession>A0AAV2QX08</accession>
<reference evidence="2 3" key="1">
    <citation type="submission" date="2024-05" db="EMBL/GenBank/DDBJ databases">
        <authorList>
            <person name="Wallberg A."/>
        </authorList>
    </citation>
    <scope>NUCLEOTIDE SEQUENCE [LARGE SCALE GENOMIC DNA]</scope>
</reference>
<protein>
    <recommendedName>
        <fullName evidence="4">Secreted protein</fullName>
    </recommendedName>
</protein>
<organism evidence="2 3">
    <name type="scientific">Meganyctiphanes norvegica</name>
    <name type="common">Northern krill</name>
    <name type="synonym">Thysanopoda norvegica</name>
    <dbReference type="NCBI Taxonomy" id="48144"/>
    <lineage>
        <taxon>Eukaryota</taxon>
        <taxon>Metazoa</taxon>
        <taxon>Ecdysozoa</taxon>
        <taxon>Arthropoda</taxon>
        <taxon>Crustacea</taxon>
        <taxon>Multicrustacea</taxon>
        <taxon>Malacostraca</taxon>
        <taxon>Eumalacostraca</taxon>
        <taxon>Eucarida</taxon>
        <taxon>Euphausiacea</taxon>
        <taxon>Euphausiidae</taxon>
        <taxon>Meganyctiphanes</taxon>
    </lineage>
</organism>
<feature type="chain" id="PRO_5043315339" description="Secreted protein" evidence="1">
    <location>
        <begin position="18"/>
        <end position="100"/>
    </location>
</feature>
<evidence type="ECO:0000313" key="2">
    <source>
        <dbReference type="EMBL" id="CAL4105706.1"/>
    </source>
</evidence>
<comment type="caution">
    <text evidence="2">The sequence shown here is derived from an EMBL/GenBank/DDBJ whole genome shotgun (WGS) entry which is preliminary data.</text>
</comment>
<sequence length="100" mass="10932">MPTIALILIGFAFFSNSSFFCDDNFIILIYSSIRGPRSLNVYFVSDFLLPVSCNFFSNSDLTSPGSCSIYTAANSSSGLWSNAITLVHLFLLCMKCSSIS</sequence>
<gene>
    <name evidence="2" type="ORF">MNOR_LOCUS18155</name>
</gene>
<evidence type="ECO:0000313" key="3">
    <source>
        <dbReference type="Proteomes" id="UP001497623"/>
    </source>
</evidence>
<dbReference type="EMBL" id="CAXKWB010012847">
    <property type="protein sequence ID" value="CAL4105706.1"/>
    <property type="molecule type" value="Genomic_DNA"/>
</dbReference>
<dbReference type="Proteomes" id="UP001497623">
    <property type="component" value="Unassembled WGS sequence"/>
</dbReference>
<evidence type="ECO:0008006" key="4">
    <source>
        <dbReference type="Google" id="ProtNLM"/>
    </source>
</evidence>
<feature type="signal peptide" evidence="1">
    <location>
        <begin position="1"/>
        <end position="17"/>
    </location>
</feature>
<keyword evidence="3" id="KW-1185">Reference proteome</keyword>
<proteinExistence type="predicted"/>
<evidence type="ECO:0000256" key="1">
    <source>
        <dbReference type="SAM" id="SignalP"/>
    </source>
</evidence>